<evidence type="ECO:0000313" key="2">
    <source>
        <dbReference type="Proteomes" id="UP000829925"/>
    </source>
</evidence>
<dbReference type="EMBL" id="CP095053">
    <property type="protein sequence ID" value="UOR07457.1"/>
    <property type="molecule type" value="Genomic_DNA"/>
</dbReference>
<dbReference type="RefSeq" id="WP_245097216.1">
    <property type="nucleotide sequence ID" value="NZ_CP095053.1"/>
</dbReference>
<organism evidence="1 2">
    <name type="scientific">Hymenobacter aerilatus</name>
    <dbReference type="NCBI Taxonomy" id="2932251"/>
    <lineage>
        <taxon>Bacteria</taxon>
        <taxon>Pseudomonadati</taxon>
        <taxon>Bacteroidota</taxon>
        <taxon>Cytophagia</taxon>
        <taxon>Cytophagales</taxon>
        <taxon>Hymenobacteraceae</taxon>
        <taxon>Hymenobacter</taxon>
    </lineage>
</organism>
<proteinExistence type="predicted"/>
<dbReference type="AlphaFoldDB" id="A0A8T9T0T8"/>
<gene>
    <name evidence="1" type="ORF">MUN82_10245</name>
</gene>
<dbReference type="SUPFAM" id="SSF56935">
    <property type="entry name" value="Porins"/>
    <property type="match status" value="1"/>
</dbReference>
<accession>A0A8T9T0T8</accession>
<dbReference type="KEGG" id="haei:MUN82_10245"/>
<sequence>MANDYRAERRIEGYFLQQTFGLGQRVYLTGAIRFDAASPFYDNINQDRNWQRYLKASGSYQLSEEKFWKDGRLVRHPRRRTGSC</sequence>
<evidence type="ECO:0000313" key="1">
    <source>
        <dbReference type="EMBL" id="UOR07457.1"/>
    </source>
</evidence>
<dbReference type="Proteomes" id="UP000829925">
    <property type="component" value="Chromosome"/>
</dbReference>
<protein>
    <recommendedName>
        <fullName evidence="3">TonB-dependent receptor</fullName>
    </recommendedName>
</protein>
<reference evidence="1 2" key="1">
    <citation type="submission" date="2022-04" db="EMBL/GenBank/DDBJ databases">
        <title>Hymenobacter sp. isolated from the air.</title>
        <authorList>
            <person name="Won M."/>
            <person name="Lee C.-M."/>
            <person name="Woen H.-Y."/>
            <person name="Kwon S.-W."/>
        </authorList>
    </citation>
    <scope>NUCLEOTIDE SEQUENCE [LARGE SCALE GENOMIC DNA]</scope>
    <source>
        <strain evidence="2">5413 J-13</strain>
    </source>
</reference>
<keyword evidence="2" id="KW-1185">Reference proteome</keyword>
<evidence type="ECO:0008006" key="3">
    <source>
        <dbReference type="Google" id="ProtNLM"/>
    </source>
</evidence>
<name>A0A8T9T0T8_9BACT</name>